<comment type="catalytic activity">
    <reaction evidence="8">
        <text>O-acetyl-L-serine + hydrogen sulfide = L-cysteine + acetate</text>
        <dbReference type="Rhea" id="RHEA:14829"/>
        <dbReference type="ChEBI" id="CHEBI:29919"/>
        <dbReference type="ChEBI" id="CHEBI:30089"/>
        <dbReference type="ChEBI" id="CHEBI:35235"/>
        <dbReference type="ChEBI" id="CHEBI:58340"/>
        <dbReference type="EC" id="2.5.1.47"/>
    </reaction>
</comment>
<dbReference type="AlphaFoldDB" id="A0A1H7WFC9"/>
<reference evidence="11" key="1">
    <citation type="submission" date="2016-10" db="EMBL/GenBank/DDBJ databases">
        <authorList>
            <person name="Varghese N."/>
            <person name="Submissions S."/>
        </authorList>
    </citation>
    <scope>NUCLEOTIDE SEQUENCE [LARGE SCALE GENOMIC DNA]</scope>
    <source>
        <strain evidence="11">DSM 18733</strain>
    </source>
</reference>
<dbReference type="GO" id="GO:0004124">
    <property type="term" value="F:cysteine synthase activity"/>
    <property type="evidence" value="ECO:0007669"/>
    <property type="project" value="UniProtKB-EC"/>
</dbReference>
<evidence type="ECO:0000256" key="8">
    <source>
        <dbReference type="ARBA" id="ARBA00047931"/>
    </source>
</evidence>
<proteinExistence type="inferred from homology"/>
<keyword evidence="4" id="KW-0028">Amino-acid biosynthesis</keyword>
<dbReference type="OrthoDB" id="9808024at2"/>
<comment type="cofactor">
    <cofactor evidence="1">
        <name>pyridoxal 5'-phosphate</name>
        <dbReference type="ChEBI" id="CHEBI:597326"/>
    </cofactor>
</comment>
<dbReference type="Gene3D" id="3.40.50.1100">
    <property type="match status" value="2"/>
</dbReference>
<evidence type="ECO:0000313" key="11">
    <source>
        <dbReference type="Proteomes" id="UP000199421"/>
    </source>
</evidence>
<keyword evidence="6" id="KW-0663">Pyridoxal phosphate</keyword>
<sequence length="359" mass="39579">MNFISKEEVLSACLSPELDSRFKHLWHLIGNTPMLALHYSYKGRKNKIYVKCEHYNLTGSIKDRMALYIMYQAYLKCQIKPHDTIVEATSGNTGIAFSAIGKALGHRVKIIMPNWLSRERIDIIKSMGAEIILVSKEEGGFLGSIKMSEEMASRGGVFLPRQFENQFNSEAHERTTGKEISEQLRSIGIKPDAFVAGVGTGGTVMGVGAYLRQQYPQVRIHPLEPAESPTLSTGYKVGTHRIQGISDEFIPSIVQLDKLDKIVKANDGDAILMAQKLAGQLGLAVGISSGANVIGAIKLKEELGNDATVVTLLCDDNKKYLSTDLVKTEPMKAEYVSIATDFTEYSPICRLKEPIFGAY</sequence>
<evidence type="ECO:0000256" key="3">
    <source>
        <dbReference type="ARBA" id="ARBA00012681"/>
    </source>
</evidence>
<feature type="domain" description="Tryptophan synthase beta chain-like PALP" evidence="9">
    <location>
        <begin position="27"/>
        <end position="315"/>
    </location>
</feature>
<evidence type="ECO:0000256" key="4">
    <source>
        <dbReference type="ARBA" id="ARBA00022605"/>
    </source>
</evidence>
<keyword evidence="5" id="KW-0808">Transferase</keyword>
<dbReference type="Pfam" id="PF00291">
    <property type="entry name" value="PALP"/>
    <property type="match status" value="1"/>
</dbReference>
<dbReference type="InterPro" id="IPR036052">
    <property type="entry name" value="TrpB-like_PALP_sf"/>
</dbReference>
<comment type="similarity">
    <text evidence="2">Belongs to the cysteine synthase/cystathionine beta-synthase family.</text>
</comment>
<dbReference type="EMBL" id="FOAF01000008">
    <property type="protein sequence ID" value="SEM20201.1"/>
    <property type="molecule type" value="Genomic_DNA"/>
</dbReference>
<evidence type="ECO:0000313" key="10">
    <source>
        <dbReference type="EMBL" id="SEM20201.1"/>
    </source>
</evidence>
<keyword evidence="7" id="KW-0198">Cysteine biosynthesis</keyword>
<evidence type="ECO:0000256" key="5">
    <source>
        <dbReference type="ARBA" id="ARBA00022679"/>
    </source>
</evidence>
<evidence type="ECO:0000256" key="2">
    <source>
        <dbReference type="ARBA" id="ARBA00007103"/>
    </source>
</evidence>
<dbReference type="CDD" id="cd01561">
    <property type="entry name" value="CBS_like"/>
    <property type="match status" value="1"/>
</dbReference>
<dbReference type="PANTHER" id="PTHR10314">
    <property type="entry name" value="CYSTATHIONINE BETA-SYNTHASE"/>
    <property type="match status" value="1"/>
</dbReference>
<organism evidence="10 11">
    <name type="scientific">Olivibacter domesticus</name>
    <name type="common">Pseudosphingobacterium domesticum</name>
    <dbReference type="NCBI Taxonomy" id="407022"/>
    <lineage>
        <taxon>Bacteria</taxon>
        <taxon>Pseudomonadati</taxon>
        <taxon>Bacteroidota</taxon>
        <taxon>Sphingobacteriia</taxon>
        <taxon>Sphingobacteriales</taxon>
        <taxon>Sphingobacteriaceae</taxon>
        <taxon>Olivibacter</taxon>
    </lineage>
</organism>
<evidence type="ECO:0000256" key="6">
    <source>
        <dbReference type="ARBA" id="ARBA00022898"/>
    </source>
</evidence>
<dbReference type="STRING" id="407022.SAMN05661044_04554"/>
<dbReference type="FunFam" id="3.40.50.1100:FF:000006">
    <property type="entry name" value="Cysteine synthase"/>
    <property type="match status" value="1"/>
</dbReference>
<gene>
    <name evidence="10" type="ORF">SAMN05661044_04554</name>
</gene>
<evidence type="ECO:0000256" key="7">
    <source>
        <dbReference type="ARBA" id="ARBA00023192"/>
    </source>
</evidence>
<evidence type="ECO:0000259" key="9">
    <source>
        <dbReference type="Pfam" id="PF00291"/>
    </source>
</evidence>
<dbReference type="SUPFAM" id="SSF53686">
    <property type="entry name" value="Tryptophan synthase beta subunit-like PLP-dependent enzymes"/>
    <property type="match status" value="1"/>
</dbReference>
<dbReference type="InterPro" id="IPR001926">
    <property type="entry name" value="TrpB-like_PALP"/>
</dbReference>
<keyword evidence="11" id="KW-1185">Reference proteome</keyword>
<protein>
    <recommendedName>
        <fullName evidence="3">cysteine synthase</fullName>
        <ecNumber evidence="3">2.5.1.47</ecNumber>
    </recommendedName>
</protein>
<dbReference type="RefSeq" id="WP_093329348.1">
    <property type="nucleotide sequence ID" value="NZ_FOAF01000008.1"/>
</dbReference>
<accession>A0A1H7WFC9</accession>
<name>A0A1H7WFC9_OLID1</name>
<evidence type="ECO:0000256" key="1">
    <source>
        <dbReference type="ARBA" id="ARBA00001933"/>
    </source>
</evidence>
<dbReference type="EC" id="2.5.1.47" evidence="3"/>
<dbReference type="Proteomes" id="UP000199421">
    <property type="component" value="Unassembled WGS sequence"/>
</dbReference>
<dbReference type="InterPro" id="IPR050214">
    <property type="entry name" value="Cys_Synth/Cystath_Beta-Synth"/>
</dbReference>